<dbReference type="AlphaFoldDB" id="A0A811L7P4"/>
<evidence type="ECO:0000313" key="3">
    <source>
        <dbReference type="Proteomes" id="UP000614601"/>
    </source>
</evidence>
<dbReference type="EMBL" id="CAJFDH010000005">
    <property type="protein sequence ID" value="CAD5224148.1"/>
    <property type="molecule type" value="Genomic_DNA"/>
</dbReference>
<feature type="compositionally biased region" description="Acidic residues" evidence="1">
    <location>
        <begin position="1038"/>
        <end position="1049"/>
    </location>
</feature>
<reference evidence="2" key="1">
    <citation type="submission" date="2020-09" db="EMBL/GenBank/DDBJ databases">
        <authorList>
            <person name="Kikuchi T."/>
        </authorList>
    </citation>
    <scope>NUCLEOTIDE SEQUENCE</scope>
    <source>
        <strain evidence="2">SH1</strain>
    </source>
</reference>
<dbReference type="EMBL" id="CAJFCW020000005">
    <property type="protein sequence ID" value="CAG9119697.1"/>
    <property type="molecule type" value="Genomic_DNA"/>
</dbReference>
<dbReference type="Proteomes" id="UP000783686">
    <property type="component" value="Unassembled WGS sequence"/>
</dbReference>
<dbReference type="OrthoDB" id="10624571at2759"/>
<evidence type="ECO:0000313" key="2">
    <source>
        <dbReference type="EMBL" id="CAD5224148.1"/>
    </source>
</evidence>
<proteinExistence type="predicted"/>
<feature type="region of interest" description="Disordered" evidence="1">
    <location>
        <begin position="795"/>
        <end position="885"/>
    </location>
</feature>
<name>A0A811L7P4_9BILA</name>
<feature type="region of interest" description="Disordered" evidence="1">
    <location>
        <begin position="1030"/>
        <end position="1049"/>
    </location>
</feature>
<feature type="region of interest" description="Disordered" evidence="1">
    <location>
        <begin position="430"/>
        <end position="466"/>
    </location>
</feature>
<evidence type="ECO:0000256" key="1">
    <source>
        <dbReference type="SAM" id="MobiDB-lite"/>
    </source>
</evidence>
<sequence>MSSPPEGLVLYVSDYEGRKYVGIFWREYCTRQLDVFLDERTVTFAKPGNYVYLHTTRGFEKMASEYILEPDLLRLESCQKTLENIKTDKGIQQVKFKDKVYFAKNDSESPLFGSVDIAEVGYSSIFGWVCLIKKYADPNVIIDYERAYNVIIARPPKKLAQSLVDSLGGYMFCMKVMDPIEDASVYRFMNEVAPFRREFANIVGERYFAEEMPVAIHSDDDIEGFLTFVFVFEHVSEDSYKAYDTTGKKIIRIFPNKKLDIGKLYVVDYSTDGSKQFEYYEAEQANRLLHKLGDTYEFEVEGKIQVFPEVEGGESWKAFIYTVFGTALLFNIPENYDEHVQYTIRAVFAVGSSDSYVWFCHRFCKINEDVFVKEKVFTKDVSTMLKRYNTKSELPERPNRSFLCPEAEVVENQVESDKTFDNEAKVLESTLGRDEAGSKKQVEEFKEEPAKEKGEEDKKEHYEESKEDVCVVSTNELIEKSSNQQKEAKELPETEKSFMPSKELVDSMLDADQDFSNLTDDSFINEKFTTTEFFDIDTARKFEVDSVVYNCKQETVTMVVCVLEARNGYVLTCTADQKYGCVCTEKFSLNAILVGQWVVVYGNEVVSPQGEFDFIFPGFEELVNPPLETVTINGPKGSMLLFKTKMRSSALTGDISNVNLLEDQGEVSYLRYNGNKTWSLFNIEAKEFDYDGPKANQLLQNEHLETCDDVGQLVEEAGNDGIGDRVVFEGNLLDDENQKRLNSAFVLGNEFEQNATEYNPDETYNDDSNPHVEYSLDCDDYGSDDLTFEESNLANQTFVTTKGQDTHGTETSKEDEKKDNEEAPEGRKDAKPDLEEEKAHNTFTSDAKKEDMRASPEVFYKNTTQTESVGKPTENVRLAKPAPASQVVPDRIKDVVLEEELLNADGELEDDGSELNEEIEVMNTNEEVSRVDDFFIPEPAVTEVLNENVKEDDLQELKRDSKPATWDDDETDFATSTDAKKSGEDVEQVEQDVMPIGDVGQQFSFPTKSLLKPQFTTTYQEYLYQRAFIDQTGSGGEPDSEDGFSSDDEDLLAFVAKGRSFSS</sequence>
<keyword evidence="3" id="KW-1185">Reference proteome</keyword>
<feature type="compositionally biased region" description="Basic and acidic residues" evidence="1">
    <location>
        <begin position="952"/>
        <end position="962"/>
    </location>
</feature>
<gene>
    <name evidence="2" type="ORF">BOKJ2_LOCUS10918</name>
</gene>
<comment type="caution">
    <text evidence="2">The sequence shown here is derived from an EMBL/GenBank/DDBJ whole genome shotgun (WGS) entry which is preliminary data.</text>
</comment>
<protein>
    <submittedName>
        <fullName evidence="2">Uncharacterized protein</fullName>
    </submittedName>
</protein>
<dbReference type="Proteomes" id="UP000614601">
    <property type="component" value="Unassembled WGS sequence"/>
</dbReference>
<accession>A0A811L7P4</accession>
<feature type="region of interest" description="Disordered" evidence="1">
    <location>
        <begin position="952"/>
        <end position="989"/>
    </location>
</feature>
<feature type="compositionally biased region" description="Basic and acidic residues" evidence="1">
    <location>
        <begin position="804"/>
        <end position="854"/>
    </location>
</feature>
<organism evidence="2 3">
    <name type="scientific">Bursaphelenchus okinawaensis</name>
    <dbReference type="NCBI Taxonomy" id="465554"/>
    <lineage>
        <taxon>Eukaryota</taxon>
        <taxon>Metazoa</taxon>
        <taxon>Ecdysozoa</taxon>
        <taxon>Nematoda</taxon>
        <taxon>Chromadorea</taxon>
        <taxon>Rhabditida</taxon>
        <taxon>Tylenchina</taxon>
        <taxon>Tylenchomorpha</taxon>
        <taxon>Aphelenchoidea</taxon>
        <taxon>Aphelenchoididae</taxon>
        <taxon>Bursaphelenchus</taxon>
    </lineage>
</organism>